<evidence type="ECO:0000256" key="3">
    <source>
        <dbReference type="ARBA" id="ARBA00022691"/>
    </source>
</evidence>
<sequence length="590" mass="67942">MDQTDQSLETESKIDEKINEEIVPESNASKPDMENKDYLNQPEYTSEIYKLEVKNLPNSFGHGVFKKFLTSLNLKFVKIKLPTNGTFAFVTFKNEDARQEAFKILNDTKYKGKQLEAIYSKPSNDPVLAKRKNEASENQSSKNPKLQEENLTLEEKVQKSSTPLWNLPYEKQLEEKTNQIKQILRKCTFKMDKVNEGIFFWLQKQKTNYEGMCCKLLETVSSPVIDDYRNKCEFTIGYSSDETKPVIGFRLGEYKTGSNEVVEPYVCKNMPDQMRSLVKKFHEYIEQCEYKPVNVRTREGNWRQITVRTNQNKDLIVIVVFDQRDLNDDQIAKEKSQLVEFFKKYLNSEELKLKGLLFNLNTNRTGISKMDNLDILLGDDCLYEELLGLKFRISPLAFFQANTKAAEVLYRKIGDISELGENTILLDICCGTGTIGLTLAKRCKQVIGVEIIQEAIEDAKINAKLNNIENVEYHCGKAEDVLPNILKRFGKDDKIIAIVDPPRAGLHTKVVQALRRLDNLKSLVYVSCNPELAMQNFVDFARQQSKNYWNQAFVPIKAIAVDMFPHTSHCELILYMTRYSNDLITNQPSC</sequence>
<evidence type="ECO:0000313" key="11">
    <source>
        <dbReference type="Proteomes" id="UP000663879"/>
    </source>
</evidence>
<protein>
    <recommendedName>
        <fullName evidence="4">tRNA (uracil(54)-C(5))-methyltransferase</fullName>
        <ecNumber evidence="4">2.1.1.35</ecNumber>
    </recommendedName>
</protein>
<dbReference type="InterPro" id="IPR010280">
    <property type="entry name" value="U5_MeTrfase_fam"/>
</dbReference>
<keyword evidence="11" id="KW-1185">Reference proteome</keyword>
<dbReference type="InterPro" id="IPR029063">
    <property type="entry name" value="SAM-dependent_MTases_sf"/>
</dbReference>
<feature type="region of interest" description="Disordered" evidence="8">
    <location>
        <begin position="126"/>
        <end position="149"/>
    </location>
</feature>
<evidence type="ECO:0000313" key="10">
    <source>
        <dbReference type="EMBL" id="CAF0862793.1"/>
    </source>
</evidence>
<feature type="binding site" evidence="7">
    <location>
        <position position="500"/>
    </location>
    <ligand>
        <name>S-adenosyl-L-methionine</name>
        <dbReference type="ChEBI" id="CHEBI:59789"/>
    </ligand>
</feature>
<dbReference type="PANTHER" id="PTHR45904">
    <property type="entry name" value="TRNA (URACIL-5-)-METHYLTRANSFERASE"/>
    <property type="match status" value="1"/>
</dbReference>
<comment type="similarity">
    <text evidence="7">Belongs to the class I-like SAM-binding methyltransferase superfamily. RNA M5U methyltransferase family.</text>
</comment>
<feature type="compositionally biased region" description="Basic and acidic residues" evidence="8">
    <location>
        <begin position="10"/>
        <end position="20"/>
    </location>
</feature>
<comment type="caution">
    <text evidence="10">The sequence shown here is derived from an EMBL/GenBank/DDBJ whole genome shotgun (WGS) entry which is preliminary data.</text>
</comment>
<dbReference type="PROSITE" id="PS51687">
    <property type="entry name" value="SAM_MT_RNA_M5U"/>
    <property type="match status" value="1"/>
</dbReference>
<evidence type="ECO:0000259" key="9">
    <source>
        <dbReference type="PROSITE" id="PS50102"/>
    </source>
</evidence>
<keyword evidence="3 7" id="KW-0949">S-adenosyl-L-methionine</keyword>
<keyword evidence="2 7" id="KW-0808">Transferase</keyword>
<evidence type="ECO:0000256" key="4">
    <source>
        <dbReference type="ARBA" id="ARBA00033763"/>
    </source>
</evidence>
<keyword evidence="6" id="KW-0694">RNA-binding</keyword>
<dbReference type="InterPro" id="IPR012677">
    <property type="entry name" value="Nucleotide-bd_a/b_plait_sf"/>
</dbReference>
<comment type="catalytic activity">
    <reaction evidence="5">
        <text>uridine(54) in tRNA + S-adenosyl-L-methionine = 5-methyluridine(54) in tRNA + S-adenosyl-L-homocysteine + H(+)</text>
        <dbReference type="Rhea" id="RHEA:42712"/>
        <dbReference type="Rhea" id="RHEA-COMP:10167"/>
        <dbReference type="Rhea" id="RHEA-COMP:10193"/>
        <dbReference type="ChEBI" id="CHEBI:15378"/>
        <dbReference type="ChEBI" id="CHEBI:57856"/>
        <dbReference type="ChEBI" id="CHEBI:59789"/>
        <dbReference type="ChEBI" id="CHEBI:65315"/>
        <dbReference type="ChEBI" id="CHEBI:74447"/>
        <dbReference type="EC" id="2.1.1.35"/>
    </reaction>
    <physiologicalReaction direction="left-to-right" evidence="5">
        <dbReference type="Rhea" id="RHEA:42713"/>
    </physiologicalReaction>
</comment>
<dbReference type="GO" id="GO:0032259">
    <property type="term" value="P:methylation"/>
    <property type="evidence" value="ECO:0007669"/>
    <property type="project" value="UniProtKB-KW"/>
</dbReference>
<dbReference type="GO" id="GO:0006396">
    <property type="term" value="P:RNA processing"/>
    <property type="evidence" value="ECO:0007669"/>
    <property type="project" value="InterPro"/>
</dbReference>
<evidence type="ECO:0000256" key="8">
    <source>
        <dbReference type="SAM" id="MobiDB-lite"/>
    </source>
</evidence>
<dbReference type="Proteomes" id="UP000663879">
    <property type="component" value="Unassembled WGS sequence"/>
</dbReference>
<dbReference type="SUPFAM" id="SSF53335">
    <property type="entry name" value="S-adenosyl-L-methionine-dependent methyltransferases"/>
    <property type="match status" value="1"/>
</dbReference>
<dbReference type="PROSITE" id="PS50102">
    <property type="entry name" value="RRM"/>
    <property type="match status" value="1"/>
</dbReference>
<feature type="active site" description="Nucleophile" evidence="7">
    <location>
        <position position="528"/>
    </location>
</feature>
<proteinExistence type="inferred from homology"/>
<dbReference type="Gene3D" id="3.30.70.330">
    <property type="match status" value="1"/>
</dbReference>
<dbReference type="InterPro" id="IPR045850">
    <property type="entry name" value="TRM2_met"/>
</dbReference>
<evidence type="ECO:0000256" key="7">
    <source>
        <dbReference type="PROSITE-ProRule" id="PRU01024"/>
    </source>
</evidence>
<dbReference type="SUPFAM" id="SSF54928">
    <property type="entry name" value="RNA-binding domain, RBD"/>
    <property type="match status" value="1"/>
</dbReference>
<dbReference type="NCBIfam" id="TIGR00479">
    <property type="entry name" value="rumA"/>
    <property type="match status" value="1"/>
</dbReference>
<evidence type="ECO:0000256" key="6">
    <source>
        <dbReference type="PROSITE-ProRule" id="PRU00176"/>
    </source>
</evidence>
<accession>A0A813WKL4</accession>
<dbReference type="AlphaFoldDB" id="A0A813WKL4"/>
<dbReference type="GO" id="GO:0003723">
    <property type="term" value="F:RNA binding"/>
    <property type="evidence" value="ECO:0007669"/>
    <property type="project" value="UniProtKB-UniRule"/>
</dbReference>
<dbReference type="InterPro" id="IPR035979">
    <property type="entry name" value="RBD_domain_sf"/>
</dbReference>
<feature type="binding site" evidence="7">
    <location>
        <position position="450"/>
    </location>
    <ligand>
        <name>S-adenosyl-L-methionine</name>
        <dbReference type="ChEBI" id="CHEBI:59789"/>
    </ligand>
</feature>
<dbReference type="CDD" id="cd02440">
    <property type="entry name" value="AdoMet_MTases"/>
    <property type="match status" value="1"/>
</dbReference>
<comment type="caution">
    <text evidence="7">Lacks conserved residue(s) required for the propagation of feature annotation.</text>
</comment>
<evidence type="ECO:0000256" key="2">
    <source>
        <dbReference type="ARBA" id="ARBA00022679"/>
    </source>
</evidence>
<dbReference type="GO" id="GO:0030697">
    <property type="term" value="F:tRNA (uracil(54)-C5)-methyltransferase activity, S-adenosyl methionine-dependent"/>
    <property type="evidence" value="ECO:0007669"/>
    <property type="project" value="UniProtKB-EC"/>
</dbReference>
<evidence type="ECO:0000256" key="5">
    <source>
        <dbReference type="ARBA" id="ARBA00047278"/>
    </source>
</evidence>
<dbReference type="PANTHER" id="PTHR45904:SF2">
    <property type="entry name" value="TRNA (URACIL-5-)-METHYLTRANSFERASE HOMOLOG A"/>
    <property type="match status" value="1"/>
</dbReference>
<dbReference type="Pfam" id="PF05958">
    <property type="entry name" value="tRNA_U5-meth_tr"/>
    <property type="match status" value="1"/>
</dbReference>
<keyword evidence="1 7" id="KW-0489">Methyltransferase</keyword>
<evidence type="ECO:0000256" key="1">
    <source>
        <dbReference type="ARBA" id="ARBA00022603"/>
    </source>
</evidence>
<dbReference type="EC" id="2.1.1.35" evidence="4"/>
<name>A0A813WKL4_9BILA</name>
<dbReference type="OrthoDB" id="10250660at2759"/>
<gene>
    <name evidence="10" type="ORF">OXX778_LOCUS9523</name>
</gene>
<dbReference type="Pfam" id="PF00076">
    <property type="entry name" value="RRM_1"/>
    <property type="match status" value="1"/>
</dbReference>
<feature type="domain" description="RRM" evidence="9">
    <location>
        <begin position="49"/>
        <end position="122"/>
    </location>
</feature>
<reference evidence="10" key="1">
    <citation type="submission" date="2021-02" db="EMBL/GenBank/DDBJ databases">
        <authorList>
            <person name="Nowell W R."/>
        </authorList>
    </citation>
    <scope>NUCLEOTIDE SEQUENCE</scope>
    <source>
        <strain evidence="10">Ploen Becks lab</strain>
    </source>
</reference>
<dbReference type="Gene3D" id="3.40.50.150">
    <property type="entry name" value="Vaccinia Virus protein VP39"/>
    <property type="match status" value="1"/>
</dbReference>
<dbReference type="InterPro" id="IPR000504">
    <property type="entry name" value="RRM_dom"/>
</dbReference>
<feature type="region of interest" description="Disordered" evidence="8">
    <location>
        <begin position="1"/>
        <end position="38"/>
    </location>
</feature>
<feature type="binding site" evidence="7">
    <location>
        <position position="400"/>
    </location>
    <ligand>
        <name>S-adenosyl-L-methionine</name>
        <dbReference type="ChEBI" id="CHEBI:59789"/>
    </ligand>
</feature>
<organism evidence="10 11">
    <name type="scientific">Brachionus calyciflorus</name>
    <dbReference type="NCBI Taxonomy" id="104777"/>
    <lineage>
        <taxon>Eukaryota</taxon>
        <taxon>Metazoa</taxon>
        <taxon>Spiralia</taxon>
        <taxon>Gnathifera</taxon>
        <taxon>Rotifera</taxon>
        <taxon>Eurotatoria</taxon>
        <taxon>Monogononta</taxon>
        <taxon>Pseudotrocha</taxon>
        <taxon>Ploima</taxon>
        <taxon>Brachionidae</taxon>
        <taxon>Brachionus</taxon>
    </lineage>
</organism>
<dbReference type="Gene3D" id="2.40.50.1070">
    <property type="match status" value="1"/>
</dbReference>
<dbReference type="EMBL" id="CAJNOC010001413">
    <property type="protein sequence ID" value="CAF0862793.1"/>
    <property type="molecule type" value="Genomic_DNA"/>
</dbReference>